<evidence type="ECO:0000313" key="2">
    <source>
        <dbReference type="Proteomes" id="UP000533639"/>
    </source>
</evidence>
<reference evidence="1 2" key="1">
    <citation type="submission" date="2020-06" db="EMBL/GenBank/DDBJ databases">
        <authorList>
            <person name="Criscuolo A."/>
        </authorList>
    </citation>
    <scope>NUCLEOTIDE SEQUENCE [LARGE SCALE GENOMIC DNA]</scope>
    <source>
        <strain evidence="1">PXU-55</strain>
    </source>
</reference>
<name>A0A9N8J5K4_9FLAO</name>
<dbReference type="EMBL" id="CAIJDE010000063">
    <property type="protein sequence ID" value="CAC9976614.1"/>
    <property type="molecule type" value="Genomic_DNA"/>
</dbReference>
<evidence type="ECO:0000313" key="1">
    <source>
        <dbReference type="EMBL" id="CAC9976614.1"/>
    </source>
</evidence>
<proteinExistence type="predicted"/>
<organism evidence="1 2">
    <name type="scientific">Flavobacterium panici</name>
    <dbReference type="NCBI Taxonomy" id="2654843"/>
    <lineage>
        <taxon>Bacteria</taxon>
        <taxon>Pseudomonadati</taxon>
        <taxon>Bacteroidota</taxon>
        <taxon>Flavobacteriia</taxon>
        <taxon>Flavobacteriales</taxon>
        <taxon>Flavobacteriaceae</taxon>
        <taxon>Flavobacterium</taxon>
    </lineage>
</organism>
<protein>
    <submittedName>
        <fullName evidence="1">Uncharacterized protein</fullName>
    </submittedName>
</protein>
<dbReference type="AlphaFoldDB" id="A0A9N8J5K4"/>
<gene>
    <name evidence="1" type="ORF">FLAPXU55_04342</name>
</gene>
<comment type="caution">
    <text evidence="1">The sequence shown here is derived from an EMBL/GenBank/DDBJ whole genome shotgun (WGS) entry which is preliminary data.</text>
</comment>
<accession>A0A9N8J5K4</accession>
<keyword evidence="2" id="KW-1185">Reference proteome</keyword>
<dbReference type="Proteomes" id="UP000533639">
    <property type="component" value="Unassembled WGS sequence"/>
</dbReference>
<sequence length="345" mass="39059">MICLSFTACDSDSEIKLQDSLNTQKKESLKNEDSTQDEDSKNLEKLYDEIIALSDSNSACSGEWDFIAIGKKPCGGPEKYIPYSLKIDRSEFLAKVNSYAIQQEIFNTKWNITSTCDVARRPLAAVCVDGKATLLYEEDRNIEKQDLQKLHDEIIALSTNNASCFGDWDYTAIGSKPCGGPEKYIPYYVNIDRTDFFNKVNIYKAKQMEFNHKWKVNSTCDVVAEPVSATCINGKGNLLYEAERTKEEQDLEKLYNEIIALSDINKPCTGDWDFTAIGSKACGGPEKYIPYSLKINTTDFLAKVNYYSIMQESFNHKWKVISFCDIPNRPKSVECVNGKATLMYN</sequence>